<dbReference type="Gene3D" id="3.30.360.10">
    <property type="entry name" value="Dihydrodipicolinate Reductase, domain 2"/>
    <property type="match status" value="1"/>
</dbReference>
<feature type="domain" description="GFO/IDH/MocA-like oxidoreductase" evidence="3">
    <location>
        <begin position="131"/>
        <end position="228"/>
    </location>
</feature>
<evidence type="ECO:0000256" key="1">
    <source>
        <dbReference type="ARBA" id="ARBA00023002"/>
    </source>
</evidence>
<dbReference type="EMBL" id="LQPE01000166">
    <property type="protein sequence ID" value="ORV97540.1"/>
    <property type="molecule type" value="Genomic_DNA"/>
</dbReference>
<dbReference type="PANTHER" id="PTHR43818:SF11">
    <property type="entry name" value="BCDNA.GH03377"/>
    <property type="match status" value="1"/>
</dbReference>
<dbReference type="InterPro" id="IPR050463">
    <property type="entry name" value="Gfo/Idh/MocA_oxidrdct_glycsds"/>
</dbReference>
<organism evidence="4 5">
    <name type="scientific">Mycobacterium kyorinense</name>
    <dbReference type="NCBI Taxonomy" id="487514"/>
    <lineage>
        <taxon>Bacteria</taxon>
        <taxon>Bacillati</taxon>
        <taxon>Actinomycetota</taxon>
        <taxon>Actinomycetes</taxon>
        <taxon>Mycobacteriales</taxon>
        <taxon>Mycobacteriaceae</taxon>
        <taxon>Mycobacterium</taxon>
    </lineage>
</organism>
<keyword evidence="5" id="KW-1185">Reference proteome</keyword>
<accession>A0A1X1XFR9</accession>
<evidence type="ECO:0000259" key="3">
    <source>
        <dbReference type="Pfam" id="PF22725"/>
    </source>
</evidence>
<evidence type="ECO:0000313" key="4">
    <source>
        <dbReference type="EMBL" id="ORV97540.1"/>
    </source>
</evidence>
<dbReference type="PANTHER" id="PTHR43818">
    <property type="entry name" value="BCDNA.GH03377"/>
    <property type="match status" value="1"/>
</dbReference>
<dbReference type="OrthoDB" id="9792085at2"/>
<keyword evidence="1" id="KW-0560">Oxidoreductase</keyword>
<reference evidence="4 5" key="1">
    <citation type="submission" date="2016-01" db="EMBL/GenBank/DDBJ databases">
        <title>The new phylogeny of the genus Mycobacterium.</title>
        <authorList>
            <person name="Tarcisio F."/>
            <person name="Conor M."/>
            <person name="Antonella G."/>
            <person name="Elisabetta G."/>
            <person name="Giulia F.S."/>
            <person name="Sara T."/>
            <person name="Anna F."/>
            <person name="Clotilde B."/>
            <person name="Roberto B."/>
            <person name="Veronica D.S."/>
            <person name="Fabio R."/>
            <person name="Monica P."/>
            <person name="Olivier J."/>
            <person name="Enrico T."/>
            <person name="Nicola S."/>
        </authorList>
    </citation>
    <scope>NUCLEOTIDE SEQUENCE [LARGE SCALE GENOMIC DNA]</scope>
    <source>
        <strain evidence="4 5">DSM 45166</strain>
    </source>
</reference>
<protein>
    <recommendedName>
        <fullName evidence="6">Oxidoreductase</fullName>
    </recommendedName>
</protein>
<dbReference type="InterPro" id="IPR000683">
    <property type="entry name" value="Gfo/Idh/MocA-like_OxRdtase_N"/>
</dbReference>
<gene>
    <name evidence="4" type="ORF">AWC14_14870</name>
</gene>
<dbReference type="SUPFAM" id="SSF51735">
    <property type="entry name" value="NAD(P)-binding Rossmann-fold domains"/>
    <property type="match status" value="1"/>
</dbReference>
<evidence type="ECO:0008006" key="6">
    <source>
        <dbReference type="Google" id="ProtNLM"/>
    </source>
</evidence>
<evidence type="ECO:0000259" key="2">
    <source>
        <dbReference type="Pfam" id="PF01408"/>
    </source>
</evidence>
<dbReference type="InterPro" id="IPR055170">
    <property type="entry name" value="GFO_IDH_MocA-like_dom"/>
</dbReference>
<dbReference type="Proteomes" id="UP000193487">
    <property type="component" value="Unassembled WGS sequence"/>
</dbReference>
<dbReference type="GO" id="GO:0000166">
    <property type="term" value="F:nucleotide binding"/>
    <property type="evidence" value="ECO:0007669"/>
    <property type="project" value="InterPro"/>
</dbReference>
<comment type="caution">
    <text evidence="4">The sequence shown here is derived from an EMBL/GenBank/DDBJ whole genome shotgun (WGS) entry which is preliminary data.</text>
</comment>
<dbReference type="InterPro" id="IPR036291">
    <property type="entry name" value="NAD(P)-bd_dom_sf"/>
</dbReference>
<name>A0A1X1XFR9_9MYCO</name>
<dbReference type="AlphaFoldDB" id="A0A1X1XFR9"/>
<evidence type="ECO:0000313" key="5">
    <source>
        <dbReference type="Proteomes" id="UP000193487"/>
    </source>
</evidence>
<dbReference type="Gene3D" id="3.40.50.720">
    <property type="entry name" value="NAD(P)-binding Rossmann-like Domain"/>
    <property type="match status" value="1"/>
</dbReference>
<proteinExistence type="predicted"/>
<dbReference type="Pfam" id="PF01408">
    <property type="entry name" value="GFO_IDH_MocA"/>
    <property type="match status" value="1"/>
</dbReference>
<feature type="domain" description="Gfo/Idh/MocA-like oxidoreductase N-terminal" evidence="2">
    <location>
        <begin position="3"/>
        <end position="107"/>
    </location>
</feature>
<sequence>MVGSVHAHAVRRAGGDLVAICGSTPENSQRSAQRLGAERAATAEEILSADDVDVVHICSPNNLHVVQATAALAAGKHVICEKPLATTVSDAAALVDAANAARTVAAVSLIYRFYPMVREARCRIADAAVWLMHGGYVQDHMARADPQGWRSDPTQSGVSMTFADIGSHWCDLMEFVTGHRISAVVATEASVPRSGARQDDGAVVAFRTDRGAIGSVVVSQASPGRKNQLSFSFDSRETSVQFDQEHPDELIIGGLHANTVLSRDGDALDPRSARYSVLPAGHPQGYQECFNLFVADVYEAIRTGAAPDGLPMFADGLRAARIHAAVAASVCSGAWADVELSTGTP</sequence>
<dbReference type="SUPFAM" id="SSF55347">
    <property type="entry name" value="Glyceraldehyde-3-phosphate dehydrogenase-like, C-terminal domain"/>
    <property type="match status" value="1"/>
</dbReference>
<dbReference type="GO" id="GO:0016491">
    <property type="term" value="F:oxidoreductase activity"/>
    <property type="evidence" value="ECO:0007669"/>
    <property type="project" value="UniProtKB-KW"/>
</dbReference>
<dbReference type="Pfam" id="PF22725">
    <property type="entry name" value="GFO_IDH_MocA_C3"/>
    <property type="match status" value="1"/>
</dbReference>